<dbReference type="AlphaFoldDB" id="I0IHJ2"/>
<dbReference type="Gene3D" id="6.10.250.2410">
    <property type="match status" value="1"/>
</dbReference>
<evidence type="ECO:0000313" key="4">
    <source>
        <dbReference type="Proteomes" id="UP000007881"/>
    </source>
</evidence>
<protein>
    <recommendedName>
        <fullName evidence="1">Segregation and condensation protein A</fullName>
    </recommendedName>
</protein>
<feature type="region of interest" description="Disordered" evidence="2">
    <location>
        <begin position="153"/>
        <end position="173"/>
    </location>
</feature>
<organism evidence="3 4">
    <name type="scientific">Phycisphaera mikurensis (strain NBRC 102666 / KCTC 22515 / FYK2301M01)</name>
    <dbReference type="NCBI Taxonomy" id="1142394"/>
    <lineage>
        <taxon>Bacteria</taxon>
        <taxon>Pseudomonadati</taxon>
        <taxon>Planctomycetota</taxon>
        <taxon>Phycisphaerae</taxon>
        <taxon>Phycisphaerales</taxon>
        <taxon>Phycisphaeraceae</taxon>
        <taxon>Phycisphaera</taxon>
    </lineage>
</organism>
<feature type="compositionally biased region" description="Acidic residues" evidence="2">
    <location>
        <begin position="281"/>
        <end position="304"/>
    </location>
</feature>
<dbReference type="Pfam" id="PF02616">
    <property type="entry name" value="SMC_ScpA"/>
    <property type="match status" value="1"/>
</dbReference>
<proteinExistence type="predicted"/>
<dbReference type="STRING" id="1142394.PSMK_25710"/>
<dbReference type="HOGENOM" id="CLU_038686_3_2_0"/>
<dbReference type="KEGG" id="phm:PSMK_25710"/>
<feature type="region of interest" description="Disordered" evidence="2">
    <location>
        <begin position="1"/>
        <end position="25"/>
    </location>
</feature>
<dbReference type="Proteomes" id="UP000007881">
    <property type="component" value="Chromosome"/>
</dbReference>
<dbReference type="eggNOG" id="COG1354">
    <property type="taxonomic scope" value="Bacteria"/>
</dbReference>
<evidence type="ECO:0000313" key="3">
    <source>
        <dbReference type="EMBL" id="BAM04730.1"/>
    </source>
</evidence>
<dbReference type="RefSeq" id="WP_014437943.1">
    <property type="nucleotide sequence ID" value="NC_017080.1"/>
</dbReference>
<accession>I0IHJ2</accession>
<reference evidence="3 4" key="1">
    <citation type="submission" date="2012-02" db="EMBL/GenBank/DDBJ databases">
        <title>Complete genome sequence of Phycisphaera mikurensis NBRC 102666.</title>
        <authorList>
            <person name="Ankai A."/>
            <person name="Hosoyama A."/>
            <person name="Terui Y."/>
            <person name="Sekine M."/>
            <person name="Fukai R."/>
            <person name="Kato Y."/>
            <person name="Nakamura S."/>
            <person name="Yamada-Narita S."/>
            <person name="Kawakoshi A."/>
            <person name="Fukunaga Y."/>
            <person name="Yamazaki S."/>
            <person name="Fujita N."/>
        </authorList>
    </citation>
    <scope>NUCLEOTIDE SEQUENCE [LARGE SCALE GENOMIC DNA]</scope>
    <source>
        <strain evidence="4">NBRC 102666 / KCTC 22515 / FYK2301M01</strain>
    </source>
</reference>
<feature type="compositionally biased region" description="Basic and acidic residues" evidence="2">
    <location>
        <begin position="271"/>
        <end position="280"/>
    </location>
</feature>
<evidence type="ECO:0000256" key="1">
    <source>
        <dbReference type="ARBA" id="ARBA00044777"/>
    </source>
</evidence>
<dbReference type="PANTHER" id="PTHR33969">
    <property type="entry name" value="SEGREGATION AND CONDENSATION PROTEIN A"/>
    <property type="match status" value="1"/>
</dbReference>
<keyword evidence="4" id="KW-1185">Reference proteome</keyword>
<dbReference type="PANTHER" id="PTHR33969:SF2">
    <property type="entry name" value="SEGREGATION AND CONDENSATION PROTEIN A"/>
    <property type="match status" value="1"/>
</dbReference>
<dbReference type="EMBL" id="AP012338">
    <property type="protein sequence ID" value="BAM04730.1"/>
    <property type="molecule type" value="Genomic_DNA"/>
</dbReference>
<gene>
    <name evidence="3" type="primary">scpA</name>
    <name evidence="3" type="ordered locus">PSMK_25710</name>
</gene>
<feature type="compositionally biased region" description="Pro residues" evidence="2">
    <location>
        <begin position="335"/>
        <end position="345"/>
    </location>
</feature>
<dbReference type="InterPro" id="IPR003768">
    <property type="entry name" value="ScpA"/>
</dbReference>
<evidence type="ECO:0000256" key="2">
    <source>
        <dbReference type="SAM" id="MobiDB-lite"/>
    </source>
</evidence>
<sequence length="352" mass="37738">MAEAPPPTQAAAPAEREADEAGAEAAHRVELDAFEGPLDLLLHLVKRHEIDLFDIPMAELVQQYLEHVRAIEVLDVDRAGAFLVMAATLVEVKSRTLVPAAGRGDDAKDAAELEEAAAADPRLELVQQLLAYRRFKEAAAALEARRLDWESRHPAAAGRSEAADEDPHAPPPLELDEANAMDLTHAFARAMEAIGHVGDHEVEVDDTPISLHAEDIADRIARDGGEARTLTLGQVIAGRGRGEAIGLFLALLELVRQRRLTVAAGGAADGTETRLSLRDPDTEEELDADAEAEAPDVEDLDAFDWAEPAARERHARRLRLRAQRAAEEAADAPAGPRPPEVPPGPAGHAAPA</sequence>
<name>I0IHJ2_PHYMF</name>
<feature type="compositionally biased region" description="Basic residues" evidence="2">
    <location>
        <begin position="313"/>
        <end position="322"/>
    </location>
</feature>
<dbReference type="OrthoDB" id="9811016at2"/>
<feature type="region of interest" description="Disordered" evidence="2">
    <location>
        <begin position="266"/>
        <end position="352"/>
    </location>
</feature>